<reference evidence="1 2" key="2">
    <citation type="submission" date="2007-09" db="EMBL/GenBank/DDBJ databases">
        <title>Draft genome sequence of Clostridium bolteae (ATCC BAA-613).</title>
        <authorList>
            <person name="Sudarsanam P."/>
            <person name="Ley R."/>
            <person name="Guruge J."/>
            <person name="Turnbaugh P.J."/>
            <person name="Mahowald M."/>
            <person name="Liep D."/>
            <person name="Gordon J."/>
        </authorList>
    </citation>
    <scope>NUCLEOTIDE SEQUENCE [LARGE SCALE GENOMIC DNA]</scope>
    <source>
        <strain evidence="2">ATCC BAA-613 / DSM 15670 / CCUG 46953 / JCM 12243 / WAL 16351</strain>
    </source>
</reference>
<dbReference type="PaxDb" id="411902-CLOBOL_04716"/>
<proteinExistence type="predicted"/>
<sequence>MRNCWSRGIRNCSLKARRMRAGAGEQGCMGKQEQRLPARAAAAGAFE</sequence>
<accession>A8RWW0</accession>
<evidence type="ECO:0000313" key="1">
    <source>
        <dbReference type="EMBL" id="EDP15024.1"/>
    </source>
</evidence>
<gene>
    <name evidence="1" type="ORF">CLOBOL_04716</name>
</gene>
<dbReference type="AlphaFoldDB" id="A8RWW0"/>
<organism evidence="1 2">
    <name type="scientific">Enterocloster bolteae (strain ATCC BAA-613 / DSM 15670 / CCUG 46953 / JCM 12243 / WAL 16351)</name>
    <name type="common">Clostridium bolteae</name>
    <dbReference type="NCBI Taxonomy" id="411902"/>
    <lineage>
        <taxon>Bacteria</taxon>
        <taxon>Bacillati</taxon>
        <taxon>Bacillota</taxon>
        <taxon>Clostridia</taxon>
        <taxon>Lachnospirales</taxon>
        <taxon>Lachnospiraceae</taxon>
        <taxon>Enterocloster</taxon>
    </lineage>
</organism>
<reference evidence="1 2" key="1">
    <citation type="submission" date="2007-08" db="EMBL/GenBank/DDBJ databases">
        <authorList>
            <person name="Fulton L."/>
            <person name="Clifton S."/>
            <person name="Fulton B."/>
            <person name="Xu J."/>
            <person name="Minx P."/>
            <person name="Pepin K.H."/>
            <person name="Johnson M."/>
            <person name="Thiruvilangam P."/>
            <person name="Bhonagiri V."/>
            <person name="Nash W.E."/>
            <person name="Mardis E.R."/>
            <person name="Wilson R.K."/>
        </authorList>
    </citation>
    <scope>NUCLEOTIDE SEQUENCE [LARGE SCALE GENOMIC DNA]</scope>
    <source>
        <strain evidence="2">ATCC BAA-613 / DSM 15670 / CCUG 46953 / JCM 12243 / WAL 16351</strain>
    </source>
</reference>
<protein>
    <submittedName>
        <fullName evidence="1">Uncharacterized protein</fullName>
    </submittedName>
</protein>
<dbReference type="Proteomes" id="UP000005396">
    <property type="component" value="Unassembled WGS sequence"/>
</dbReference>
<dbReference type="EMBL" id="ABCC02000037">
    <property type="protein sequence ID" value="EDP15024.1"/>
    <property type="molecule type" value="Genomic_DNA"/>
</dbReference>
<dbReference type="HOGENOM" id="CLU_3166388_0_0_9"/>
<evidence type="ECO:0000313" key="2">
    <source>
        <dbReference type="Proteomes" id="UP000005396"/>
    </source>
</evidence>
<comment type="caution">
    <text evidence="1">The sequence shown here is derived from an EMBL/GenBank/DDBJ whole genome shotgun (WGS) entry which is preliminary data.</text>
</comment>
<name>A8RWW0_ENTBW</name>